<dbReference type="STRING" id="1225476.A1D18_02430"/>
<name>A0A1J8P5A2_9COXI</name>
<dbReference type="RefSeq" id="WP_071662241.1">
    <property type="nucleotide sequence ID" value="NZ_LUKY01000032.1"/>
</dbReference>
<dbReference type="AlphaFoldDB" id="A0A1J8P5A2"/>
<evidence type="ECO:0000313" key="2">
    <source>
        <dbReference type="Proteomes" id="UP000183924"/>
    </source>
</evidence>
<dbReference type="Proteomes" id="UP000183924">
    <property type="component" value="Unassembled WGS sequence"/>
</dbReference>
<gene>
    <name evidence="1" type="ORF">A1D18_02430</name>
</gene>
<keyword evidence="2" id="KW-1185">Reference proteome</keyword>
<accession>A0A1J8P5A2</accession>
<protein>
    <submittedName>
        <fullName evidence="1">Uncharacterized protein</fullName>
    </submittedName>
</protein>
<organism evidence="1 2">
    <name type="scientific">Candidatus Rickettsiella isopodorum</name>
    <dbReference type="NCBI Taxonomy" id="1225476"/>
    <lineage>
        <taxon>Bacteria</taxon>
        <taxon>Pseudomonadati</taxon>
        <taxon>Pseudomonadota</taxon>
        <taxon>Gammaproteobacteria</taxon>
        <taxon>Legionellales</taxon>
        <taxon>Coxiellaceae</taxon>
        <taxon>Rickettsiella</taxon>
    </lineage>
</organism>
<comment type="caution">
    <text evidence="1">The sequence shown here is derived from an EMBL/GenBank/DDBJ whole genome shotgun (WGS) entry which is preliminary data.</text>
</comment>
<proteinExistence type="predicted"/>
<sequence>MNNTINCLCNKKNFNYELTDKIMVSTHAKTNVTDLLNSLIERVKNISIVLENDLNTLLNLSETLPESKDSFLQTLNNTKFVMQHFLSMSSDDQKLIENERKRLEELLAHVNSTNLAEMKQSIHNAMNSDQWQNYRQYLFCNPPYGIWAYVLKIVVTENSYKFCDYLLTANQTIENNILKIYDLLNDLSNNKFIIKLRIEQIKKNWLVIIENVDLAKQQPNFFEDCYGLKLENNKLKSLLNIKKNTLFSLINDELF</sequence>
<reference evidence="1 2" key="1">
    <citation type="submission" date="2016-03" db="EMBL/GenBank/DDBJ databases">
        <title>Comparative genomics of Rickettsiella.</title>
        <authorList>
            <person name="Chandler C."/>
            <person name="Wang Y."/>
        </authorList>
    </citation>
    <scope>NUCLEOTIDE SEQUENCE [LARGE SCALE GENOMIC DNA]</scope>
    <source>
        <strain evidence="1 2">RCFS May 2013</strain>
    </source>
</reference>
<dbReference type="EMBL" id="LUKY01000032">
    <property type="protein sequence ID" value="OIZ94980.1"/>
    <property type="molecule type" value="Genomic_DNA"/>
</dbReference>
<evidence type="ECO:0000313" key="1">
    <source>
        <dbReference type="EMBL" id="OIZ94980.1"/>
    </source>
</evidence>